<dbReference type="RefSeq" id="WP_204660504.1">
    <property type="nucleotide sequence ID" value="NZ_CP056775.1"/>
</dbReference>
<reference evidence="1 2" key="1">
    <citation type="submission" date="2020-06" db="EMBL/GenBank/DDBJ databases">
        <title>Dyadobacter sandarakinus sp. nov., isolated from the soil of the Arctic Yellow River Station.</title>
        <authorList>
            <person name="Zhang Y."/>
            <person name="Peng F."/>
        </authorList>
    </citation>
    <scope>NUCLEOTIDE SEQUENCE [LARGE SCALE GENOMIC DNA]</scope>
    <source>
        <strain evidence="1 2">Q3-56</strain>
    </source>
</reference>
<proteinExistence type="predicted"/>
<keyword evidence="2" id="KW-1185">Reference proteome</keyword>
<dbReference type="Proteomes" id="UP000612680">
    <property type="component" value="Chromosome"/>
</dbReference>
<evidence type="ECO:0000313" key="1">
    <source>
        <dbReference type="EMBL" id="QRQ99743.1"/>
    </source>
</evidence>
<evidence type="ECO:0000313" key="2">
    <source>
        <dbReference type="Proteomes" id="UP000612680"/>
    </source>
</evidence>
<dbReference type="EMBL" id="CP056775">
    <property type="protein sequence ID" value="QRQ99743.1"/>
    <property type="molecule type" value="Genomic_DNA"/>
</dbReference>
<gene>
    <name evidence="1" type="ORF">HWI92_01825</name>
</gene>
<name>A0ABX7I1R7_9BACT</name>
<protein>
    <submittedName>
        <fullName evidence="1">Uncharacterized protein</fullName>
    </submittedName>
</protein>
<sequence length="67" mass="7404">MARLAKDGEVGLVYRIDGASYAVALNEEQHKLLQLIVPSLGTIKVLKKLRVDFVDEHGMPAELIDTN</sequence>
<organism evidence="1 2">
    <name type="scientific">Dyadobacter sandarakinus</name>
    <dbReference type="NCBI Taxonomy" id="2747268"/>
    <lineage>
        <taxon>Bacteria</taxon>
        <taxon>Pseudomonadati</taxon>
        <taxon>Bacteroidota</taxon>
        <taxon>Cytophagia</taxon>
        <taxon>Cytophagales</taxon>
        <taxon>Spirosomataceae</taxon>
        <taxon>Dyadobacter</taxon>
    </lineage>
</organism>
<accession>A0ABX7I1R7</accession>